<feature type="transmembrane region" description="Helical" evidence="2">
    <location>
        <begin position="685"/>
        <end position="706"/>
    </location>
</feature>
<proteinExistence type="predicted"/>
<feature type="compositionally biased region" description="Basic and acidic residues" evidence="1">
    <location>
        <begin position="633"/>
        <end position="648"/>
    </location>
</feature>
<feature type="transmembrane region" description="Helical" evidence="2">
    <location>
        <begin position="140"/>
        <end position="158"/>
    </location>
</feature>
<evidence type="ECO:0000313" key="4">
    <source>
        <dbReference type="Proteomes" id="UP001213972"/>
    </source>
</evidence>
<keyword evidence="2" id="KW-1133">Transmembrane helix</keyword>
<name>A0AAJ6B554_9MICO</name>
<accession>A0AAJ6B554</accession>
<feature type="region of interest" description="Disordered" evidence="1">
    <location>
        <begin position="622"/>
        <end position="668"/>
    </location>
</feature>
<evidence type="ECO:0000256" key="1">
    <source>
        <dbReference type="SAM" id="MobiDB-lite"/>
    </source>
</evidence>
<reference evidence="3" key="1">
    <citation type="submission" date="2023-03" db="EMBL/GenBank/DDBJ databases">
        <title>Andean soil-derived lignocellulolytic bacterial consortium as a source of novel taxa and putative plastic-active enzymes.</title>
        <authorList>
            <person name="Diaz-Garcia L."/>
            <person name="Chuvochina M."/>
            <person name="Feuerriegel G."/>
            <person name="Bunk B."/>
            <person name="Sproer C."/>
            <person name="Streit W.R."/>
            <person name="Rodriguez L.M."/>
            <person name="Overmann J."/>
            <person name="Jimenez D.J."/>
        </authorList>
    </citation>
    <scope>NUCLEOTIDE SEQUENCE</scope>
    <source>
        <strain evidence="3">MAG 4610</strain>
    </source>
</reference>
<protein>
    <submittedName>
        <fullName evidence="3">Transglutaminase domain-containing protein</fullName>
    </submittedName>
</protein>
<feature type="transmembrane region" description="Helical" evidence="2">
    <location>
        <begin position="79"/>
        <end position="102"/>
    </location>
</feature>
<evidence type="ECO:0000256" key="2">
    <source>
        <dbReference type="SAM" id="Phobius"/>
    </source>
</evidence>
<keyword evidence="2" id="KW-0812">Transmembrane</keyword>
<feature type="transmembrane region" description="Helical" evidence="2">
    <location>
        <begin position="21"/>
        <end position="45"/>
    </location>
</feature>
<gene>
    <name evidence="3" type="ORF">P0Y48_06365</name>
</gene>
<dbReference type="EMBL" id="CP119321">
    <property type="protein sequence ID" value="WEK14809.1"/>
    <property type="molecule type" value="Genomic_DNA"/>
</dbReference>
<evidence type="ECO:0000313" key="3">
    <source>
        <dbReference type="EMBL" id="WEK14809.1"/>
    </source>
</evidence>
<organism evidence="3 4">
    <name type="scientific">Candidatus Microbacterium phytovorans</name>
    <dbReference type="NCBI Taxonomy" id="3121374"/>
    <lineage>
        <taxon>Bacteria</taxon>
        <taxon>Bacillati</taxon>
        <taxon>Actinomycetota</taxon>
        <taxon>Actinomycetes</taxon>
        <taxon>Micrococcales</taxon>
        <taxon>Microbacteriaceae</taxon>
        <taxon>Microbacterium</taxon>
    </lineage>
</organism>
<feature type="transmembrane region" description="Helical" evidence="2">
    <location>
        <begin position="51"/>
        <end position="72"/>
    </location>
</feature>
<sequence length="827" mass="88327">MSVAPLQSRRSRRQSFRADRPTTRLLVVSAVLLDLLFLVGAASAWPIYRTPAFVLVIAVALASAHVLAWAGVRWRLSGWWLSLLTFGVYVVLGLPTVAPTMITGGGDQLLRGFLGVVTAPVTGWKDLLTLDLPLGTYQTTLAPVFLVWIAVPTAALSLAWRARRLWVLAPILGLFLPVFGVLFGAPTLSDPLRWGGLVVPGPVEMAVGAAAVLLALAYVVWRTLDDRRRALRAAEAATGIRTTSRSGSATAGRAAISAAMVAIALVAGAIAAPIAVAGQPRDVLRERIDPRLEIEAQLSPLAQYRSYFADDRFDEVLFAVTSDVDRVRLATLSYYDGRLARVIDPATGSDQATAFVRVPSSLPAPSGTRTTTAEVTVLDYSDVWLPTVGSLTGVQFRGSGAAGLSDGFFYSPDAQTGVVLGSTSLGPGVSYRQAAAVETVEPAVSDLVPGRSAPHLPAELVPESLIDWMRAQEAPGGGEGLAFLIERLRARGYLSHALTIDPQNPPLWRAELGEAGFEPSRAGHSTDRIDAMFTALLQRQADVGGADDALLVAAVGDDEQFSVAALMIADQLGFAGRIVLGARLTGDQLPACEDGACRGGDLSAWLEVQDASGVWVPVDVTPQHENGMSPDDLQVRDPEVPTEVHQENAEQVLPGDADPADAGERPDDPLVDSIDWSAVWAAARIGGIALSALLIVTGPFLLILLVKALRRRARRAAPDATDRMTGGWDEYVDAAIDSGLPGPGTRTRQEVATLHARDDATSRVALLASWADRSVFDAEAPTTSDSDRFWEIVESERARLIAERGWWARLRARLSLRSLVRRGGRVR</sequence>
<feature type="transmembrane region" description="Helical" evidence="2">
    <location>
        <begin position="254"/>
        <end position="276"/>
    </location>
</feature>
<keyword evidence="2" id="KW-0472">Membrane</keyword>
<dbReference type="AlphaFoldDB" id="A0AAJ6B554"/>
<dbReference type="Proteomes" id="UP001213972">
    <property type="component" value="Chromosome"/>
</dbReference>
<feature type="transmembrane region" description="Helical" evidence="2">
    <location>
        <begin position="205"/>
        <end position="224"/>
    </location>
</feature>
<feature type="transmembrane region" description="Helical" evidence="2">
    <location>
        <begin position="165"/>
        <end position="185"/>
    </location>
</feature>